<dbReference type="AlphaFoldDB" id="A0A8R1DLH2"/>
<dbReference type="OMA" id="PATAWII"/>
<comment type="similarity">
    <text evidence="2">Belongs to the nematode receptor-like protein srd family.</text>
</comment>
<organism evidence="7 8">
    <name type="scientific">Caenorhabditis japonica</name>
    <dbReference type="NCBI Taxonomy" id="281687"/>
    <lineage>
        <taxon>Eukaryota</taxon>
        <taxon>Metazoa</taxon>
        <taxon>Ecdysozoa</taxon>
        <taxon>Nematoda</taxon>
        <taxon>Chromadorea</taxon>
        <taxon>Rhabditida</taxon>
        <taxon>Rhabditina</taxon>
        <taxon>Rhabditomorpha</taxon>
        <taxon>Rhabditoidea</taxon>
        <taxon>Rhabditidae</taxon>
        <taxon>Peloderinae</taxon>
        <taxon>Caenorhabditis</taxon>
    </lineage>
</organism>
<evidence type="ECO:0000256" key="2">
    <source>
        <dbReference type="ARBA" id="ARBA00009166"/>
    </source>
</evidence>
<feature type="transmembrane region" description="Helical" evidence="6">
    <location>
        <begin position="102"/>
        <end position="126"/>
    </location>
</feature>
<name>A0A8R1DLH2_CAEJA</name>
<evidence type="ECO:0000313" key="8">
    <source>
        <dbReference type="Proteomes" id="UP000005237"/>
    </source>
</evidence>
<keyword evidence="8" id="KW-1185">Reference proteome</keyword>
<evidence type="ECO:0000256" key="1">
    <source>
        <dbReference type="ARBA" id="ARBA00004141"/>
    </source>
</evidence>
<evidence type="ECO:0000313" key="7">
    <source>
        <dbReference type="EnsemblMetazoa" id="CJA06037.1"/>
    </source>
</evidence>
<comment type="subcellular location">
    <subcellularLocation>
        <location evidence="1">Membrane</location>
        <topology evidence="1">Multi-pass membrane protein</topology>
    </subcellularLocation>
</comment>
<dbReference type="InterPro" id="IPR019421">
    <property type="entry name" value="7TM_GPCR_serpentine_rcpt_Srd"/>
</dbReference>
<proteinExistence type="inferred from homology"/>
<dbReference type="PANTHER" id="PTHR22945:SF28">
    <property type="entry name" value="SERPENTINE RECEPTOR CLASS DELTA-55"/>
    <property type="match status" value="1"/>
</dbReference>
<keyword evidence="5 6" id="KW-0472">Membrane</keyword>
<dbReference type="Proteomes" id="UP000005237">
    <property type="component" value="Unassembled WGS sequence"/>
</dbReference>
<evidence type="ECO:0000256" key="4">
    <source>
        <dbReference type="ARBA" id="ARBA00022989"/>
    </source>
</evidence>
<reference evidence="8" key="1">
    <citation type="submission" date="2010-08" db="EMBL/GenBank/DDBJ databases">
        <authorList>
            <consortium name="Caenorhabditis japonica Sequencing Consortium"/>
            <person name="Wilson R.K."/>
        </authorList>
    </citation>
    <scope>NUCLEOTIDE SEQUENCE [LARGE SCALE GENOMIC DNA]</scope>
    <source>
        <strain evidence="8">DF5081</strain>
    </source>
</reference>
<evidence type="ECO:0000256" key="6">
    <source>
        <dbReference type="SAM" id="Phobius"/>
    </source>
</evidence>
<evidence type="ECO:0000256" key="5">
    <source>
        <dbReference type="ARBA" id="ARBA00023136"/>
    </source>
</evidence>
<feature type="transmembrane region" description="Helical" evidence="6">
    <location>
        <begin position="56"/>
        <end position="82"/>
    </location>
</feature>
<dbReference type="EnsemblMetazoa" id="CJA06037.1">
    <property type="protein sequence ID" value="CJA06037.1"/>
    <property type="gene ID" value="WBGene00125241"/>
</dbReference>
<keyword evidence="4 6" id="KW-1133">Transmembrane helix</keyword>
<dbReference type="PANTHER" id="PTHR22945">
    <property type="entry name" value="SERPENTINE RECEPTOR, CLASS D DELTA"/>
    <property type="match status" value="1"/>
</dbReference>
<dbReference type="InterPro" id="IPR050920">
    <property type="entry name" value="Nematode_rcpt-like_delta"/>
</dbReference>
<keyword evidence="3 6" id="KW-0812">Transmembrane</keyword>
<protein>
    <submittedName>
        <fullName evidence="7">Uncharacterized protein</fullName>
    </submittedName>
</protein>
<reference evidence="7" key="2">
    <citation type="submission" date="2022-06" db="UniProtKB">
        <authorList>
            <consortium name="EnsemblMetazoa"/>
        </authorList>
    </citation>
    <scope>IDENTIFICATION</scope>
    <source>
        <strain evidence="7">DF5081</strain>
    </source>
</reference>
<sequence length="175" mass="20025">MICFTYIPSIITIILPFTSEWNFKEVSAFTYLEHPTYNLTIYEPIIGFYNIYSFQFIAATFLLIFGAYAVPTISGLLTHRVINLINANQSMSPKTKEQSKTLAYGLGCQTFLPVVCYIPLPTLYIISQMFKVEVLLTELYTRDERNSVFRLPSSVFRLPSSVFRLPSSVFRLPSS</sequence>
<dbReference type="Pfam" id="PF10317">
    <property type="entry name" value="7TM_GPCR_Srd"/>
    <property type="match status" value="1"/>
</dbReference>
<evidence type="ECO:0000256" key="3">
    <source>
        <dbReference type="ARBA" id="ARBA00022692"/>
    </source>
</evidence>
<accession>A0A8R1DLH2</accession>
<dbReference type="GO" id="GO:0016020">
    <property type="term" value="C:membrane"/>
    <property type="evidence" value="ECO:0007669"/>
    <property type="project" value="UniProtKB-SubCell"/>
</dbReference>